<name>A0ABY3RET5_9BRAD</name>
<evidence type="ECO:0000256" key="1">
    <source>
        <dbReference type="SAM" id="Phobius"/>
    </source>
</evidence>
<dbReference type="Proteomes" id="UP001431010">
    <property type="component" value="Chromosome"/>
</dbReference>
<dbReference type="SMART" id="SM00850">
    <property type="entry name" value="LytTR"/>
    <property type="match status" value="1"/>
</dbReference>
<dbReference type="PANTHER" id="PTHR37299">
    <property type="entry name" value="TRANSCRIPTIONAL REGULATOR-RELATED"/>
    <property type="match status" value="1"/>
</dbReference>
<dbReference type="PROSITE" id="PS50930">
    <property type="entry name" value="HTH_LYTTR"/>
    <property type="match status" value="1"/>
</dbReference>
<feature type="transmembrane region" description="Helical" evidence="1">
    <location>
        <begin position="45"/>
        <end position="66"/>
    </location>
</feature>
<gene>
    <name evidence="3" type="ORF">LQG66_04145</name>
</gene>
<feature type="domain" description="HTH LytTR-type" evidence="2">
    <location>
        <begin position="167"/>
        <end position="272"/>
    </location>
</feature>
<evidence type="ECO:0000313" key="3">
    <source>
        <dbReference type="EMBL" id="UFZ05517.1"/>
    </source>
</evidence>
<keyword evidence="1" id="KW-0472">Membrane</keyword>
<accession>A0ABY3RET5</accession>
<dbReference type="RefSeq" id="WP_231323700.1">
    <property type="nucleotide sequence ID" value="NZ_CP088156.1"/>
</dbReference>
<dbReference type="EMBL" id="CP088156">
    <property type="protein sequence ID" value="UFZ05517.1"/>
    <property type="molecule type" value="Genomic_DNA"/>
</dbReference>
<dbReference type="InterPro" id="IPR046947">
    <property type="entry name" value="LytR-like"/>
</dbReference>
<organism evidence="3 4">
    <name type="scientific">Bradyrhizobium ontarionense</name>
    <dbReference type="NCBI Taxonomy" id="2898149"/>
    <lineage>
        <taxon>Bacteria</taxon>
        <taxon>Pseudomonadati</taxon>
        <taxon>Pseudomonadota</taxon>
        <taxon>Alphaproteobacteria</taxon>
        <taxon>Hyphomicrobiales</taxon>
        <taxon>Nitrobacteraceae</taxon>
        <taxon>Bradyrhizobium</taxon>
    </lineage>
</organism>
<dbReference type="PIRSF" id="PIRSF031767">
    <property type="entry name" value="MHYE_LytTR"/>
    <property type="match status" value="1"/>
</dbReference>
<dbReference type="Pfam" id="PF04397">
    <property type="entry name" value="LytTR"/>
    <property type="match status" value="1"/>
</dbReference>
<keyword evidence="1" id="KW-0812">Transmembrane</keyword>
<dbReference type="InterPro" id="IPR007492">
    <property type="entry name" value="LytTR_DNA-bd_dom"/>
</dbReference>
<keyword evidence="4" id="KW-1185">Reference proteome</keyword>
<evidence type="ECO:0000259" key="2">
    <source>
        <dbReference type="PROSITE" id="PS50930"/>
    </source>
</evidence>
<protein>
    <submittedName>
        <fullName evidence="3">LytTR family transcriptional regulator</fullName>
    </submittedName>
</protein>
<dbReference type="Gene3D" id="2.40.50.1020">
    <property type="entry name" value="LytTr DNA-binding domain"/>
    <property type="match status" value="1"/>
</dbReference>
<sequence>MSRPNDRIFYAAVAAISLSTGLVNALSAAQDAAKRGAIYDVRTPLLWEMTSILVIILLAPLLLVAVRTLRRSPAWATRAAIALAVILAFSALHIAGMVILRKLLMWSAGGSYDFQLSLATIVYEFRKDIMTAVLIGGAIWLFDRDGGAMEGPVSSRSQSAAPAPAALWLRDGTSRVRISPAEILWINSAGNYIEYDLADGRQHLIRGTLAAAETDLAGFSIVRIHRGRLANLARVTAVAVRPSGDFDLTFDTGHRVQGSRRYRSAVATLERTSEAR</sequence>
<reference evidence="3" key="1">
    <citation type="journal article" date="2024" name="Antonie Van Leeuwenhoek">
        <title>Bradyrhizobium ontarionense sp. nov., a novel bacterial symbiont isolated from Aeschynomene indica (Indian jointvetch), harbours photosynthesis, nitrogen fixation and nitrous oxide (N2O) reductase genes.</title>
        <authorList>
            <person name="Bromfield E.S.P."/>
            <person name="Cloutier S."/>
        </authorList>
    </citation>
    <scope>NUCLEOTIDE SEQUENCE</scope>
    <source>
        <strain evidence="3">A19</strain>
    </source>
</reference>
<dbReference type="InterPro" id="IPR012379">
    <property type="entry name" value="LytTR_MHYE"/>
</dbReference>
<feature type="transmembrane region" description="Helical" evidence="1">
    <location>
        <begin position="78"/>
        <end position="100"/>
    </location>
</feature>
<dbReference type="PANTHER" id="PTHR37299:SF1">
    <property type="entry name" value="STAGE 0 SPORULATION PROTEIN A HOMOLOG"/>
    <property type="match status" value="1"/>
</dbReference>
<evidence type="ECO:0000313" key="4">
    <source>
        <dbReference type="Proteomes" id="UP001431010"/>
    </source>
</evidence>
<keyword evidence="1" id="KW-1133">Transmembrane helix</keyword>
<proteinExistence type="predicted"/>